<dbReference type="GO" id="GO:0004519">
    <property type="term" value="F:endonuclease activity"/>
    <property type="evidence" value="ECO:0007669"/>
    <property type="project" value="UniProtKB-KW"/>
</dbReference>
<evidence type="ECO:0000256" key="2">
    <source>
        <dbReference type="ARBA" id="ARBA00022649"/>
    </source>
</evidence>
<dbReference type="EMBL" id="VIWP01000003">
    <property type="protein sequence ID" value="TWF54781.1"/>
    <property type="molecule type" value="Genomic_DNA"/>
</dbReference>
<keyword evidence="8" id="KW-1185">Reference proteome</keyword>
<comment type="caution">
    <text evidence="7">The sequence shown here is derived from an EMBL/GenBank/DDBJ whole genome shotgun (WGS) entry which is preliminary data.</text>
</comment>
<dbReference type="Pfam" id="PF06769">
    <property type="entry name" value="YoeB_toxin"/>
    <property type="match status" value="1"/>
</dbReference>
<proteinExistence type="inferred from homology"/>
<dbReference type="GO" id="GO:0006401">
    <property type="term" value="P:RNA catabolic process"/>
    <property type="evidence" value="ECO:0007669"/>
    <property type="project" value="InterPro"/>
</dbReference>
<keyword evidence="3" id="KW-0540">Nuclease</keyword>
<dbReference type="NCBIfam" id="TIGR02116">
    <property type="entry name" value="toxin_Txe_YoeB"/>
    <property type="match status" value="1"/>
</dbReference>
<evidence type="ECO:0000256" key="6">
    <source>
        <dbReference type="ARBA" id="ARBA00030388"/>
    </source>
</evidence>
<keyword evidence="4" id="KW-0255">Endonuclease</keyword>
<dbReference type="InterPro" id="IPR035093">
    <property type="entry name" value="RelE/ParE_toxin_dom_sf"/>
</dbReference>
<evidence type="ECO:0000256" key="3">
    <source>
        <dbReference type="ARBA" id="ARBA00022722"/>
    </source>
</evidence>
<sequence length="88" mass="10714">MLLVWHAQGWEDYLHWQKQDEKLLLRINELLRDAMRHPFEGLGKPEPLRGQMKGAWSRRISQEHRLIYYVEGTGRDQKLVILQCRFHY</sequence>
<dbReference type="AlphaFoldDB" id="A0A561QWM7"/>
<reference evidence="7 8" key="1">
    <citation type="submission" date="2019-06" db="EMBL/GenBank/DDBJ databases">
        <title>Sorghum-associated microbial communities from plants grown in Nebraska, USA.</title>
        <authorList>
            <person name="Schachtman D."/>
        </authorList>
    </citation>
    <scope>NUCLEOTIDE SEQUENCE [LARGE SCALE GENOMIC DNA]</scope>
    <source>
        <strain evidence="7 8">1225</strain>
    </source>
</reference>
<evidence type="ECO:0000256" key="4">
    <source>
        <dbReference type="ARBA" id="ARBA00022759"/>
    </source>
</evidence>
<protein>
    <recommendedName>
        <fullName evidence="6">Putative mRNA interferase YoeB</fullName>
    </recommendedName>
</protein>
<name>A0A561QWM7_9HYPH</name>
<dbReference type="PANTHER" id="PTHR38039:SF1">
    <property type="entry name" value="TOXIN YOEB"/>
    <property type="match status" value="1"/>
</dbReference>
<dbReference type="Gene3D" id="3.30.2310.20">
    <property type="entry name" value="RelE-like"/>
    <property type="match status" value="1"/>
</dbReference>
<dbReference type="GO" id="GO:0016787">
    <property type="term" value="F:hydrolase activity"/>
    <property type="evidence" value="ECO:0007669"/>
    <property type="project" value="UniProtKB-KW"/>
</dbReference>
<accession>A0A561QWM7</accession>
<evidence type="ECO:0000256" key="5">
    <source>
        <dbReference type="ARBA" id="ARBA00022801"/>
    </source>
</evidence>
<evidence type="ECO:0000313" key="8">
    <source>
        <dbReference type="Proteomes" id="UP000320653"/>
    </source>
</evidence>
<dbReference type="RefSeq" id="WP_145637504.1">
    <property type="nucleotide sequence ID" value="NZ_VIWP01000003.1"/>
</dbReference>
<keyword evidence="2" id="KW-1277">Toxin-antitoxin system</keyword>
<dbReference type="SUPFAM" id="SSF143011">
    <property type="entry name" value="RelE-like"/>
    <property type="match status" value="1"/>
</dbReference>
<dbReference type="Proteomes" id="UP000320653">
    <property type="component" value="Unassembled WGS sequence"/>
</dbReference>
<comment type="similarity">
    <text evidence="1">Belongs to the YoeB family.</text>
</comment>
<gene>
    <name evidence="7" type="ORF">FHW37_103651</name>
</gene>
<evidence type="ECO:0000256" key="1">
    <source>
        <dbReference type="ARBA" id="ARBA00008172"/>
    </source>
</evidence>
<evidence type="ECO:0000313" key="7">
    <source>
        <dbReference type="EMBL" id="TWF54781.1"/>
    </source>
</evidence>
<dbReference type="InterPro" id="IPR009614">
    <property type="entry name" value="YoeB_toxin"/>
</dbReference>
<dbReference type="OrthoDB" id="9801102at2"/>
<keyword evidence="5" id="KW-0378">Hydrolase</keyword>
<dbReference type="PANTHER" id="PTHR38039">
    <property type="entry name" value="TOXIN YOEB"/>
    <property type="match status" value="1"/>
</dbReference>
<organism evidence="7 8">
    <name type="scientific">Neorhizobium alkalisoli</name>
    <dbReference type="NCBI Taxonomy" id="528178"/>
    <lineage>
        <taxon>Bacteria</taxon>
        <taxon>Pseudomonadati</taxon>
        <taxon>Pseudomonadota</taxon>
        <taxon>Alphaproteobacteria</taxon>
        <taxon>Hyphomicrobiales</taxon>
        <taxon>Rhizobiaceae</taxon>
        <taxon>Rhizobium/Agrobacterium group</taxon>
        <taxon>Neorhizobium</taxon>
    </lineage>
</organism>